<evidence type="ECO:0000313" key="6">
    <source>
        <dbReference type="EMBL" id="TNV77739.1"/>
    </source>
</evidence>
<evidence type="ECO:0000256" key="4">
    <source>
        <dbReference type="PROSITE-ProRule" id="PRU00175"/>
    </source>
</evidence>
<evidence type="ECO:0000313" key="7">
    <source>
        <dbReference type="Proteomes" id="UP000785679"/>
    </source>
</evidence>
<comment type="caution">
    <text evidence="6">The sequence shown here is derived from an EMBL/GenBank/DDBJ whole genome shotgun (WGS) entry which is preliminary data.</text>
</comment>
<dbReference type="CDD" id="cd16454">
    <property type="entry name" value="RING-H2_PA-TM-RING"/>
    <property type="match status" value="1"/>
</dbReference>
<keyword evidence="3" id="KW-0862">Zinc</keyword>
<evidence type="ECO:0000259" key="5">
    <source>
        <dbReference type="PROSITE" id="PS50089"/>
    </source>
</evidence>
<keyword evidence="2 4" id="KW-0863">Zinc-finger</keyword>
<gene>
    <name evidence="6" type="ORF">FGO68_gene7262</name>
</gene>
<dbReference type="SMART" id="SM00744">
    <property type="entry name" value="RINGv"/>
    <property type="match status" value="1"/>
</dbReference>
<dbReference type="InterPro" id="IPR001841">
    <property type="entry name" value="Znf_RING"/>
</dbReference>
<sequence>MRRRDELDSRRAQRIRAANPEVFQRLPEIVYNNPFQTKEESKEDNARLCAVCHCEYAQGDVLKQLPCNHQFHKGCLMPWFDTRNTCPLCRVELRA</sequence>
<dbReference type="PROSITE" id="PS50089">
    <property type="entry name" value="ZF_RING_2"/>
    <property type="match status" value="1"/>
</dbReference>
<keyword evidence="1" id="KW-0479">Metal-binding</keyword>
<dbReference type="PANTHER" id="PTHR45931">
    <property type="entry name" value="SI:CH211-59O9.10"/>
    <property type="match status" value="1"/>
</dbReference>
<dbReference type="AlphaFoldDB" id="A0A8J8NNZ5"/>
<dbReference type="GO" id="GO:0008270">
    <property type="term" value="F:zinc ion binding"/>
    <property type="evidence" value="ECO:0007669"/>
    <property type="project" value="UniProtKB-KW"/>
</dbReference>
<dbReference type="GO" id="GO:0006511">
    <property type="term" value="P:ubiquitin-dependent protein catabolic process"/>
    <property type="evidence" value="ECO:0007669"/>
    <property type="project" value="TreeGrafter"/>
</dbReference>
<dbReference type="GO" id="GO:0061630">
    <property type="term" value="F:ubiquitin protein ligase activity"/>
    <property type="evidence" value="ECO:0007669"/>
    <property type="project" value="TreeGrafter"/>
</dbReference>
<dbReference type="GO" id="GO:0005634">
    <property type="term" value="C:nucleus"/>
    <property type="evidence" value="ECO:0007669"/>
    <property type="project" value="TreeGrafter"/>
</dbReference>
<dbReference type="InterPro" id="IPR051834">
    <property type="entry name" value="RING_finger_E3_ligase"/>
</dbReference>
<dbReference type="InterPro" id="IPR013083">
    <property type="entry name" value="Znf_RING/FYVE/PHD"/>
</dbReference>
<dbReference type="Pfam" id="PF13639">
    <property type="entry name" value="zf-RING_2"/>
    <property type="match status" value="1"/>
</dbReference>
<dbReference type="OrthoDB" id="8062037at2759"/>
<dbReference type="InterPro" id="IPR011016">
    <property type="entry name" value="Znf_RING-CH"/>
</dbReference>
<organism evidence="6 7">
    <name type="scientific">Halteria grandinella</name>
    <dbReference type="NCBI Taxonomy" id="5974"/>
    <lineage>
        <taxon>Eukaryota</taxon>
        <taxon>Sar</taxon>
        <taxon>Alveolata</taxon>
        <taxon>Ciliophora</taxon>
        <taxon>Intramacronucleata</taxon>
        <taxon>Spirotrichea</taxon>
        <taxon>Stichotrichia</taxon>
        <taxon>Sporadotrichida</taxon>
        <taxon>Halteriidae</taxon>
        <taxon>Halteria</taxon>
    </lineage>
</organism>
<proteinExistence type="predicted"/>
<accession>A0A8J8NNZ5</accession>
<reference evidence="6" key="1">
    <citation type="submission" date="2019-06" db="EMBL/GenBank/DDBJ databases">
        <authorList>
            <person name="Zheng W."/>
        </authorList>
    </citation>
    <scope>NUCLEOTIDE SEQUENCE</scope>
    <source>
        <strain evidence="6">QDHG01</strain>
    </source>
</reference>
<dbReference type="SUPFAM" id="SSF57850">
    <property type="entry name" value="RING/U-box"/>
    <property type="match status" value="1"/>
</dbReference>
<evidence type="ECO:0000256" key="3">
    <source>
        <dbReference type="ARBA" id="ARBA00022833"/>
    </source>
</evidence>
<dbReference type="PANTHER" id="PTHR45931:SF3">
    <property type="entry name" value="RING ZINC FINGER-CONTAINING PROTEIN"/>
    <property type="match status" value="1"/>
</dbReference>
<keyword evidence="7" id="KW-1185">Reference proteome</keyword>
<evidence type="ECO:0000256" key="1">
    <source>
        <dbReference type="ARBA" id="ARBA00022723"/>
    </source>
</evidence>
<dbReference type="EMBL" id="RRYP01011426">
    <property type="protein sequence ID" value="TNV77739.1"/>
    <property type="molecule type" value="Genomic_DNA"/>
</dbReference>
<name>A0A8J8NNZ5_HALGN</name>
<dbReference type="SMART" id="SM00184">
    <property type="entry name" value="RING"/>
    <property type="match status" value="1"/>
</dbReference>
<feature type="domain" description="RING-type" evidence="5">
    <location>
        <begin position="49"/>
        <end position="90"/>
    </location>
</feature>
<dbReference type="Proteomes" id="UP000785679">
    <property type="component" value="Unassembled WGS sequence"/>
</dbReference>
<evidence type="ECO:0000256" key="2">
    <source>
        <dbReference type="ARBA" id="ARBA00022771"/>
    </source>
</evidence>
<dbReference type="Gene3D" id="3.30.40.10">
    <property type="entry name" value="Zinc/RING finger domain, C3HC4 (zinc finger)"/>
    <property type="match status" value="1"/>
</dbReference>
<protein>
    <recommendedName>
        <fullName evidence="5">RING-type domain-containing protein</fullName>
    </recommendedName>
</protein>